<proteinExistence type="predicted"/>
<dbReference type="GO" id="GO:0016746">
    <property type="term" value="F:acyltransferase activity"/>
    <property type="evidence" value="ECO:0007669"/>
    <property type="project" value="UniProtKB-KW"/>
</dbReference>
<dbReference type="PANTHER" id="PTHR23416">
    <property type="entry name" value="SIALIC ACID SYNTHASE-RELATED"/>
    <property type="match status" value="1"/>
</dbReference>
<dbReference type="InterPro" id="IPR001451">
    <property type="entry name" value="Hexapep"/>
</dbReference>
<accession>A0AA42I9Q4</accession>
<dbReference type="Gene3D" id="2.160.10.10">
    <property type="entry name" value="Hexapeptide repeat proteins"/>
    <property type="match status" value="1"/>
</dbReference>
<dbReference type="CDD" id="cd04647">
    <property type="entry name" value="LbH_MAT_like"/>
    <property type="match status" value="1"/>
</dbReference>
<organism evidence="1 2">
    <name type="scientific">Acinetobacter courvalinii</name>
    <dbReference type="NCBI Taxonomy" id="280147"/>
    <lineage>
        <taxon>Bacteria</taxon>
        <taxon>Pseudomonadati</taxon>
        <taxon>Pseudomonadota</taxon>
        <taxon>Gammaproteobacteria</taxon>
        <taxon>Moraxellales</taxon>
        <taxon>Moraxellaceae</taxon>
        <taxon>Acinetobacter</taxon>
    </lineage>
</organism>
<dbReference type="InterPro" id="IPR011004">
    <property type="entry name" value="Trimer_LpxA-like_sf"/>
</dbReference>
<protein>
    <submittedName>
        <fullName evidence="1">Acyltransferase</fullName>
    </submittedName>
</protein>
<keyword evidence="1" id="KW-0012">Acyltransferase</keyword>
<evidence type="ECO:0000313" key="2">
    <source>
        <dbReference type="Proteomes" id="UP001159329"/>
    </source>
</evidence>
<dbReference type="InterPro" id="IPR051159">
    <property type="entry name" value="Hexapeptide_acetyltransf"/>
</dbReference>
<keyword evidence="1" id="KW-0808">Transferase</keyword>
<gene>
    <name evidence="1" type="ORF">N7644_15725</name>
</gene>
<dbReference type="RefSeq" id="WP_272348741.1">
    <property type="nucleotide sequence ID" value="NZ_JAOEEO010000006.1"/>
</dbReference>
<dbReference type="SUPFAM" id="SSF51161">
    <property type="entry name" value="Trimeric LpxA-like enzymes"/>
    <property type="match status" value="1"/>
</dbReference>
<reference evidence="1" key="1">
    <citation type="submission" date="2022-09" db="EMBL/GenBank/DDBJ databases">
        <title>Intensive care unit water sources are persistently colonized with multi-drug resistant bacteria and are the site of extensive horizontal gene transfer of antibiotic resistance genes.</title>
        <authorList>
            <person name="Diorio-Toth L."/>
        </authorList>
    </citation>
    <scope>NUCLEOTIDE SEQUENCE</scope>
    <source>
        <strain evidence="1">GD04005</strain>
    </source>
</reference>
<dbReference type="Proteomes" id="UP001159329">
    <property type="component" value="Unassembled WGS sequence"/>
</dbReference>
<evidence type="ECO:0000313" key="1">
    <source>
        <dbReference type="EMBL" id="MDH0565114.1"/>
    </source>
</evidence>
<dbReference type="EMBL" id="JAOEEO010000006">
    <property type="protein sequence ID" value="MDH0565114.1"/>
    <property type="molecule type" value="Genomic_DNA"/>
</dbReference>
<sequence>MRKLEKIICFSLVKLVANFRPRWATKIQFFFYKRWGMKFNGKPNYISSKIWFDGTDYSLIEIGHEVTMSSYIRVLTHDWALHTVAKAFDIPQEKPIGRIKGVSIGDYSFIGTGTILMPGCKIGKGCIIAAGTVVRGNIPDFSIYAGSPGAVIGNSKEYLSKQTGITV</sequence>
<dbReference type="Pfam" id="PF00132">
    <property type="entry name" value="Hexapep"/>
    <property type="match status" value="1"/>
</dbReference>
<name>A0AA42I9Q4_9GAMM</name>
<comment type="caution">
    <text evidence="1">The sequence shown here is derived from an EMBL/GenBank/DDBJ whole genome shotgun (WGS) entry which is preliminary data.</text>
</comment>
<dbReference type="AlphaFoldDB" id="A0AA42I9Q4"/>